<comment type="caution">
    <text evidence="2">The sequence shown here is derived from an EMBL/GenBank/DDBJ whole genome shotgun (WGS) entry which is preliminary data.</text>
</comment>
<name>A0A6G1F041_9ORYZ</name>
<gene>
    <name evidence="2" type="ORF">E2562_031876</name>
</gene>
<evidence type="ECO:0000256" key="1">
    <source>
        <dbReference type="SAM" id="MobiDB-lite"/>
    </source>
</evidence>
<proteinExistence type="predicted"/>
<protein>
    <recommendedName>
        <fullName evidence="4">DUF834 domain-containing protein</fullName>
    </recommendedName>
</protein>
<reference evidence="2 3" key="1">
    <citation type="submission" date="2019-11" db="EMBL/GenBank/DDBJ databases">
        <title>Whole genome sequence of Oryza granulata.</title>
        <authorList>
            <person name="Li W."/>
        </authorList>
    </citation>
    <scope>NUCLEOTIDE SEQUENCE [LARGE SCALE GENOMIC DNA]</scope>
    <source>
        <strain evidence="3">cv. Menghai</strain>
        <tissue evidence="2">Leaf</tissue>
    </source>
</reference>
<evidence type="ECO:0000313" key="3">
    <source>
        <dbReference type="Proteomes" id="UP000479710"/>
    </source>
</evidence>
<dbReference type="EMBL" id="SPHZ02000002">
    <property type="protein sequence ID" value="KAF0930267.1"/>
    <property type="molecule type" value="Genomic_DNA"/>
</dbReference>
<dbReference type="Proteomes" id="UP000479710">
    <property type="component" value="Unassembled WGS sequence"/>
</dbReference>
<sequence length="84" mass="9413">MEEMATTQPSSSAHPRAPPGRDGGDGHRLAELLDPSTRAAGREESKLDLRRRGYRGGSGGSEVGELTVMRMRRRKRRREIWVLI</sequence>
<evidence type="ECO:0008006" key="4">
    <source>
        <dbReference type="Google" id="ProtNLM"/>
    </source>
</evidence>
<organism evidence="2 3">
    <name type="scientific">Oryza meyeriana var. granulata</name>
    <dbReference type="NCBI Taxonomy" id="110450"/>
    <lineage>
        <taxon>Eukaryota</taxon>
        <taxon>Viridiplantae</taxon>
        <taxon>Streptophyta</taxon>
        <taxon>Embryophyta</taxon>
        <taxon>Tracheophyta</taxon>
        <taxon>Spermatophyta</taxon>
        <taxon>Magnoliopsida</taxon>
        <taxon>Liliopsida</taxon>
        <taxon>Poales</taxon>
        <taxon>Poaceae</taxon>
        <taxon>BOP clade</taxon>
        <taxon>Oryzoideae</taxon>
        <taxon>Oryzeae</taxon>
        <taxon>Oryzinae</taxon>
        <taxon>Oryza</taxon>
        <taxon>Oryza meyeriana</taxon>
    </lineage>
</organism>
<evidence type="ECO:0000313" key="2">
    <source>
        <dbReference type="EMBL" id="KAF0930267.1"/>
    </source>
</evidence>
<feature type="compositionally biased region" description="Polar residues" evidence="1">
    <location>
        <begin position="1"/>
        <end position="12"/>
    </location>
</feature>
<keyword evidence="3" id="KW-1185">Reference proteome</keyword>
<dbReference type="AlphaFoldDB" id="A0A6G1F041"/>
<feature type="region of interest" description="Disordered" evidence="1">
    <location>
        <begin position="1"/>
        <end position="62"/>
    </location>
</feature>
<feature type="compositionally biased region" description="Basic and acidic residues" evidence="1">
    <location>
        <begin position="22"/>
        <end position="31"/>
    </location>
</feature>
<feature type="compositionally biased region" description="Basic and acidic residues" evidence="1">
    <location>
        <begin position="40"/>
        <end position="51"/>
    </location>
</feature>
<accession>A0A6G1F041</accession>